<name>D7CPU4_SYNLT</name>
<protein>
    <submittedName>
        <fullName evidence="1">Uncharacterized protein</fullName>
    </submittedName>
</protein>
<dbReference type="AlphaFoldDB" id="D7CPU4"/>
<reference evidence="1 2" key="2">
    <citation type="journal article" date="2010" name="Stand. Genomic Sci.">
        <title>Complete genome sequence of Syntrophothermus lipocalidus type strain (TGB-C1).</title>
        <authorList>
            <person name="Djao O.D."/>
            <person name="Zhang X."/>
            <person name="Lucas S."/>
            <person name="Lapidus A."/>
            <person name="Del Rio T.G."/>
            <person name="Nolan M."/>
            <person name="Tice H."/>
            <person name="Cheng J.F."/>
            <person name="Han C."/>
            <person name="Tapia R."/>
            <person name="Goodwin L."/>
            <person name="Pitluck S."/>
            <person name="Liolios K."/>
            <person name="Ivanova N."/>
            <person name="Mavromatis K."/>
            <person name="Mikhailova N."/>
            <person name="Ovchinnikova G."/>
            <person name="Pati A."/>
            <person name="Brambilla E."/>
            <person name="Chen A."/>
            <person name="Palaniappan K."/>
            <person name="Land M."/>
            <person name="Hauser L."/>
            <person name="Chang Y.J."/>
            <person name="Jeffries C.D."/>
            <person name="Rohde M."/>
            <person name="Sikorski J."/>
            <person name="Spring S."/>
            <person name="Goker M."/>
            <person name="Detter J.C."/>
            <person name="Woyke T."/>
            <person name="Bristow J."/>
            <person name="Eisen J.A."/>
            <person name="Markowitz V."/>
            <person name="Hugenholtz P."/>
            <person name="Kyrpides N.C."/>
            <person name="Klenk H.P."/>
        </authorList>
    </citation>
    <scope>NUCLEOTIDE SEQUENCE [LARGE SCALE GENOMIC DNA]</scope>
    <source>
        <strain evidence="2">DSM 12680 / TGB-C1</strain>
    </source>
</reference>
<dbReference type="EMBL" id="CP002048">
    <property type="protein sequence ID" value="ADI02722.1"/>
    <property type="molecule type" value="Genomic_DNA"/>
</dbReference>
<dbReference type="STRING" id="643648.Slip_1971"/>
<sequence>MNISATVDYYSSSSIERFRYLSGSPLDGAVPRKPTTKAELISNVVGLISQVLPNWGPEVAASTEARVNKMIEEMVRLGVKIANAEDFREYLLSHPGIIEYLAGAVRETCRRFPRPENRVTVAVERDYEDPDFKYIVINLLTDMYGEPLVEIIDAIESKYLPPPGEEGQFFILPQFERR</sequence>
<dbReference type="RefSeq" id="WP_013176124.1">
    <property type="nucleotide sequence ID" value="NC_014220.1"/>
</dbReference>
<evidence type="ECO:0000313" key="1">
    <source>
        <dbReference type="EMBL" id="ADI02722.1"/>
    </source>
</evidence>
<dbReference type="KEGG" id="slp:Slip_1971"/>
<evidence type="ECO:0000313" key="2">
    <source>
        <dbReference type="Proteomes" id="UP000000378"/>
    </source>
</evidence>
<reference evidence="2" key="1">
    <citation type="journal article" date="2010" name="Stand. Genomic Sci.">
        <title>Complete genome sequence of Syntrophothermus lipocalidus type strain (TGB-C1T).</title>
        <authorList>
            <consortium name="US DOE Joint Genome Institute (JGI-PGF)"/>
            <person name="Djao O."/>
            <person name="Zhang X."/>
            <person name="Lucas S."/>
            <person name="Lapidus A."/>
            <person name="Glavina Del Rio T."/>
            <person name="Nolan M."/>
            <person name="Tice H."/>
            <person name="Cheng J."/>
            <person name="Han C."/>
            <person name="Tapia R."/>
            <person name="Goodwin L."/>
            <person name="Pitluck S."/>
            <person name="Liolios K."/>
            <person name="Ivanova N."/>
            <person name="Mavromatis K."/>
            <person name="Mikhailova N."/>
            <person name="Ovchinnikova G."/>
            <person name="Pati A."/>
            <person name="Brambilla E."/>
            <person name="Chen A."/>
            <person name="Palaniappan K."/>
            <person name="Land M."/>
            <person name="Hauser L."/>
            <person name="Chang Y."/>
            <person name="Jeffries C."/>
            <person name="Rohde M."/>
            <person name="Sikorski J."/>
            <person name="Spring S."/>
            <person name="Goker M."/>
            <person name="Detter J."/>
            <person name="Woyke T."/>
            <person name="Bristow J."/>
            <person name="Eisen J."/>
            <person name="Markowitz V."/>
            <person name="Hugenholtz P."/>
            <person name="Kyrpides N."/>
            <person name="Klenk H."/>
        </authorList>
    </citation>
    <scope>NUCLEOTIDE SEQUENCE [LARGE SCALE GENOMIC DNA]</scope>
    <source>
        <strain evidence="2">DSM 12680 / TGB-C1</strain>
    </source>
</reference>
<proteinExistence type="predicted"/>
<gene>
    <name evidence="1" type="ordered locus">Slip_1971</name>
</gene>
<dbReference type="Proteomes" id="UP000000378">
    <property type="component" value="Chromosome"/>
</dbReference>
<dbReference type="HOGENOM" id="CLU_1509882_0_0_9"/>
<accession>D7CPU4</accession>
<organism evidence="1 2">
    <name type="scientific">Syntrophothermus lipocalidus (strain DSM 12680 / TGB-C1)</name>
    <dbReference type="NCBI Taxonomy" id="643648"/>
    <lineage>
        <taxon>Bacteria</taxon>
        <taxon>Bacillati</taxon>
        <taxon>Bacillota</taxon>
        <taxon>Clostridia</taxon>
        <taxon>Eubacteriales</taxon>
        <taxon>Syntrophomonadaceae</taxon>
        <taxon>Syntrophothermus</taxon>
    </lineage>
</organism>
<keyword evidence="2" id="KW-1185">Reference proteome</keyword>